<dbReference type="EMBL" id="JAUQUB010000003">
    <property type="protein sequence ID" value="MDO7882957.1"/>
    <property type="molecule type" value="Genomic_DNA"/>
</dbReference>
<dbReference type="Gene3D" id="3.40.430.10">
    <property type="entry name" value="Dihydrofolate Reductase, subunit A"/>
    <property type="match status" value="1"/>
</dbReference>
<dbReference type="InterPro" id="IPR002734">
    <property type="entry name" value="RibDG_C"/>
</dbReference>
<sequence>MRLVTTTMVSLDGVMQGPGGAAEDTRGGFTRGGWSLPIGDEESGEYIVRTYSEAAAFLLGRVTYDIWADYWPHQEGPIADALRAAPRYVASTTLTEPSWTGTTVLDGDVASRIQWLKAKGDGDLVVPGSGMLVRWLLAHRLVDQLELMTLPVVVGQGERLFPPAGPDAALDLHSSRVTPSGIVLSVYRPTGRPPQYAR</sequence>
<reference evidence="2 3" key="1">
    <citation type="submission" date="2023-07" db="EMBL/GenBank/DDBJ databases">
        <title>Protaetiibacter sp. nov WY-16 isolated from soil.</title>
        <authorList>
            <person name="Liu B."/>
            <person name="Wan Y."/>
        </authorList>
    </citation>
    <scope>NUCLEOTIDE SEQUENCE [LARGE SCALE GENOMIC DNA]</scope>
    <source>
        <strain evidence="2 3">WY-16</strain>
    </source>
</reference>
<evidence type="ECO:0000259" key="1">
    <source>
        <dbReference type="Pfam" id="PF01872"/>
    </source>
</evidence>
<gene>
    <name evidence="2" type="ORF">Q5716_12035</name>
</gene>
<keyword evidence="3" id="KW-1185">Reference proteome</keyword>
<protein>
    <submittedName>
        <fullName evidence="2">Dihydrofolate reductase family protein</fullName>
    </submittedName>
</protein>
<dbReference type="SUPFAM" id="SSF53597">
    <property type="entry name" value="Dihydrofolate reductase-like"/>
    <property type="match status" value="1"/>
</dbReference>
<dbReference type="InterPro" id="IPR024072">
    <property type="entry name" value="DHFR-like_dom_sf"/>
</dbReference>
<organism evidence="2 3">
    <name type="scientific">Antiquaquibacter soli</name>
    <dbReference type="NCBI Taxonomy" id="3064523"/>
    <lineage>
        <taxon>Bacteria</taxon>
        <taxon>Bacillati</taxon>
        <taxon>Actinomycetota</taxon>
        <taxon>Actinomycetes</taxon>
        <taxon>Micrococcales</taxon>
        <taxon>Microbacteriaceae</taxon>
        <taxon>Antiquaquibacter</taxon>
    </lineage>
</organism>
<dbReference type="InterPro" id="IPR050765">
    <property type="entry name" value="Riboflavin_Biosynth_HTPR"/>
</dbReference>
<accession>A0ABT9BUD7</accession>
<comment type="caution">
    <text evidence="2">The sequence shown here is derived from an EMBL/GenBank/DDBJ whole genome shotgun (WGS) entry which is preliminary data.</text>
</comment>
<dbReference type="PANTHER" id="PTHR38011:SF2">
    <property type="entry name" value="BIFUNCTIONAL DEAMINASE-REDUCTASE DOMAIN PROTEIN"/>
    <property type="match status" value="1"/>
</dbReference>
<feature type="domain" description="Bacterial bifunctional deaminase-reductase C-terminal" evidence="1">
    <location>
        <begin position="4"/>
        <end position="184"/>
    </location>
</feature>
<dbReference type="PANTHER" id="PTHR38011">
    <property type="entry name" value="DIHYDROFOLATE REDUCTASE FAMILY PROTEIN (AFU_ORTHOLOGUE AFUA_8G06820)"/>
    <property type="match status" value="1"/>
</dbReference>
<evidence type="ECO:0000313" key="2">
    <source>
        <dbReference type="EMBL" id="MDO7882957.1"/>
    </source>
</evidence>
<name>A0ABT9BUD7_9MICO</name>
<proteinExistence type="predicted"/>
<evidence type="ECO:0000313" key="3">
    <source>
        <dbReference type="Proteomes" id="UP001241072"/>
    </source>
</evidence>
<dbReference type="Pfam" id="PF01872">
    <property type="entry name" value="RibD_C"/>
    <property type="match status" value="1"/>
</dbReference>
<dbReference type="Proteomes" id="UP001241072">
    <property type="component" value="Unassembled WGS sequence"/>
</dbReference>
<dbReference type="RefSeq" id="WP_305003389.1">
    <property type="nucleotide sequence ID" value="NZ_JAUQUB010000003.1"/>
</dbReference>